<evidence type="ECO:0000313" key="3">
    <source>
        <dbReference type="EMBL" id="CAF3777835.1"/>
    </source>
</evidence>
<dbReference type="EMBL" id="CAJNOU010003450">
    <property type="protein sequence ID" value="CAF1391389.1"/>
    <property type="molecule type" value="Genomic_DNA"/>
</dbReference>
<dbReference type="Proteomes" id="UP000663889">
    <property type="component" value="Unassembled WGS sequence"/>
</dbReference>
<evidence type="ECO:0000313" key="2">
    <source>
        <dbReference type="EMBL" id="CAF1391389.1"/>
    </source>
</evidence>
<evidence type="ECO:0000313" key="4">
    <source>
        <dbReference type="EMBL" id="CAF4031262.1"/>
    </source>
</evidence>
<name>A0A814VYH9_9BILA</name>
<dbReference type="EMBL" id="CAJOAX010002198">
    <property type="protein sequence ID" value="CAF3777835.1"/>
    <property type="molecule type" value="Genomic_DNA"/>
</dbReference>
<evidence type="ECO:0000313" key="5">
    <source>
        <dbReference type="Proteomes" id="UP000663882"/>
    </source>
</evidence>
<reference evidence="1" key="1">
    <citation type="submission" date="2021-02" db="EMBL/GenBank/DDBJ databases">
        <authorList>
            <person name="Nowell W R."/>
        </authorList>
    </citation>
    <scope>NUCLEOTIDE SEQUENCE</scope>
</reference>
<evidence type="ECO:0000313" key="1">
    <source>
        <dbReference type="EMBL" id="CAF1194442.1"/>
    </source>
</evidence>
<dbReference type="Proteomes" id="UP000663882">
    <property type="component" value="Unassembled WGS sequence"/>
</dbReference>
<comment type="caution">
    <text evidence="1">The sequence shown here is derived from an EMBL/GenBank/DDBJ whole genome shotgun (WGS) entry which is preliminary data.</text>
</comment>
<dbReference type="Proteomes" id="UP000663874">
    <property type="component" value="Unassembled WGS sequence"/>
</dbReference>
<accession>A0A814VYH9</accession>
<dbReference type="EMBL" id="CAJOBE010007269">
    <property type="protein sequence ID" value="CAF4031262.1"/>
    <property type="molecule type" value="Genomic_DNA"/>
</dbReference>
<dbReference type="AlphaFoldDB" id="A0A814VYH9"/>
<gene>
    <name evidence="4" type="ORF">FNK824_LOCUS27658</name>
    <name evidence="3" type="ORF">OTI717_LOCUS17022</name>
    <name evidence="1" type="ORF">RFH988_LOCUS24244</name>
    <name evidence="2" type="ORF">SEV965_LOCUS30949</name>
</gene>
<protein>
    <submittedName>
        <fullName evidence="1">Uncharacterized protein</fullName>
    </submittedName>
</protein>
<dbReference type="Proteomes" id="UP000663823">
    <property type="component" value="Unassembled WGS sequence"/>
</dbReference>
<organism evidence="1 5">
    <name type="scientific">Rotaria sordida</name>
    <dbReference type="NCBI Taxonomy" id="392033"/>
    <lineage>
        <taxon>Eukaryota</taxon>
        <taxon>Metazoa</taxon>
        <taxon>Spiralia</taxon>
        <taxon>Gnathifera</taxon>
        <taxon>Rotifera</taxon>
        <taxon>Eurotatoria</taxon>
        <taxon>Bdelloidea</taxon>
        <taxon>Philodinida</taxon>
        <taxon>Philodinidae</taxon>
        <taxon>Rotaria</taxon>
    </lineage>
</organism>
<sequence>MSDTVMGGSCCPSSGGGNTLCCLCSCADTPGKQIGIRGAFGEEVFTFALSDVSSALVDIPAAAMPHKTAGQQY</sequence>
<dbReference type="OrthoDB" id="10059815at2759"/>
<proteinExistence type="predicted"/>
<dbReference type="EMBL" id="CAJNOO010001751">
    <property type="protein sequence ID" value="CAF1194442.1"/>
    <property type="molecule type" value="Genomic_DNA"/>
</dbReference>